<gene>
    <name evidence="3" type="ORF">ABZ921_11545</name>
</gene>
<name>A0ABV3BL02_9ACTN</name>
<sequence>MVRVWAAAGGLALVATTCTYVAMGPAGATQGQGQGQEPGKAGGEPIPTLYLKQELPHPSATPPSSPDGTVIASRFTVTDRAGTKVGGAFETCAKEIVGGDAVTAYCSGIIEVEGKGKVAFQASRAVSGDPKDDHALVTGVVTGGTGAYDGADGEMDLTPPASANGTWTAEFR</sequence>
<feature type="compositionally biased region" description="Gly residues" evidence="1">
    <location>
        <begin position="30"/>
        <end position="42"/>
    </location>
</feature>
<protein>
    <recommendedName>
        <fullName evidence="5">Lipoprotein</fullName>
    </recommendedName>
</protein>
<comment type="caution">
    <text evidence="3">The sequence shown here is derived from an EMBL/GenBank/DDBJ whole genome shotgun (WGS) entry which is preliminary data.</text>
</comment>
<accession>A0ABV3BL02</accession>
<evidence type="ECO:0008006" key="5">
    <source>
        <dbReference type="Google" id="ProtNLM"/>
    </source>
</evidence>
<organism evidence="3 4">
    <name type="scientific">Streptomyces atriruber</name>
    <dbReference type="NCBI Taxonomy" id="545121"/>
    <lineage>
        <taxon>Bacteria</taxon>
        <taxon>Bacillati</taxon>
        <taxon>Actinomycetota</taxon>
        <taxon>Actinomycetes</taxon>
        <taxon>Kitasatosporales</taxon>
        <taxon>Streptomycetaceae</taxon>
        <taxon>Streptomyces</taxon>
    </lineage>
</organism>
<keyword evidence="4" id="KW-1185">Reference proteome</keyword>
<feature type="signal peptide" evidence="2">
    <location>
        <begin position="1"/>
        <end position="22"/>
    </location>
</feature>
<reference evidence="3 4" key="1">
    <citation type="submission" date="2024-06" db="EMBL/GenBank/DDBJ databases">
        <title>The Natural Products Discovery Center: Release of the First 8490 Sequenced Strains for Exploring Actinobacteria Biosynthetic Diversity.</title>
        <authorList>
            <person name="Kalkreuter E."/>
            <person name="Kautsar S.A."/>
            <person name="Yang D."/>
            <person name="Bader C.D."/>
            <person name="Teijaro C.N."/>
            <person name="Fluegel L."/>
            <person name="Davis C.M."/>
            <person name="Simpson J.R."/>
            <person name="Lauterbach L."/>
            <person name="Steele A.D."/>
            <person name="Gui C."/>
            <person name="Meng S."/>
            <person name="Li G."/>
            <person name="Viehrig K."/>
            <person name="Ye F."/>
            <person name="Su P."/>
            <person name="Kiefer A.F."/>
            <person name="Nichols A."/>
            <person name="Cepeda A.J."/>
            <person name="Yan W."/>
            <person name="Fan B."/>
            <person name="Jiang Y."/>
            <person name="Adhikari A."/>
            <person name="Zheng C.-J."/>
            <person name="Schuster L."/>
            <person name="Cowan T.M."/>
            <person name="Smanski M.J."/>
            <person name="Chevrette M.G."/>
            <person name="De Carvalho L.P.S."/>
            <person name="Shen B."/>
        </authorList>
    </citation>
    <scope>NUCLEOTIDE SEQUENCE [LARGE SCALE GENOMIC DNA]</scope>
    <source>
        <strain evidence="3 4">NPDC046838</strain>
    </source>
</reference>
<feature type="region of interest" description="Disordered" evidence="1">
    <location>
        <begin position="28"/>
        <end position="47"/>
    </location>
</feature>
<feature type="chain" id="PRO_5046200215" description="Lipoprotein" evidence="2">
    <location>
        <begin position="23"/>
        <end position="172"/>
    </location>
</feature>
<dbReference type="EMBL" id="JBEYXV010000005">
    <property type="protein sequence ID" value="MEU6821257.1"/>
    <property type="molecule type" value="Genomic_DNA"/>
</dbReference>
<evidence type="ECO:0000256" key="2">
    <source>
        <dbReference type="SAM" id="SignalP"/>
    </source>
</evidence>
<evidence type="ECO:0000313" key="4">
    <source>
        <dbReference type="Proteomes" id="UP001551176"/>
    </source>
</evidence>
<dbReference type="RefSeq" id="WP_359347356.1">
    <property type="nucleotide sequence ID" value="NZ_JBEYXV010000005.1"/>
</dbReference>
<keyword evidence="2" id="KW-0732">Signal</keyword>
<evidence type="ECO:0000256" key="1">
    <source>
        <dbReference type="SAM" id="MobiDB-lite"/>
    </source>
</evidence>
<proteinExistence type="predicted"/>
<dbReference type="Proteomes" id="UP001551176">
    <property type="component" value="Unassembled WGS sequence"/>
</dbReference>
<evidence type="ECO:0000313" key="3">
    <source>
        <dbReference type="EMBL" id="MEU6821257.1"/>
    </source>
</evidence>